<dbReference type="EC" id="3.4.19.13" evidence="11"/>
<dbReference type="AlphaFoldDB" id="A0A0P0P109"/>
<dbReference type="InterPro" id="IPR043138">
    <property type="entry name" value="GGT_lsub"/>
</dbReference>
<dbReference type="Gene3D" id="3.60.20.40">
    <property type="match status" value="1"/>
</dbReference>
<reference evidence="13 14" key="1">
    <citation type="submission" date="2015-10" db="EMBL/GenBank/DDBJ databases">
        <title>Conservation of the essential genome among Caulobacter and Brevundimonas species.</title>
        <authorList>
            <person name="Scott D."/>
            <person name="Ely B."/>
        </authorList>
    </citation>
    <scope>NUCLEOTIDE SEQUENCE [LARGE SCALE GENOMIC DNA]</scope>
    <source>
        <strain evidence="13 14">CB4</strain>
    </source>
</reference>
<organism evidence="13 14">
    <name type="scientific">Caulobacter henricii</name>
    <dbReference type="NCBI Taxonomy" id="69395"/>
    <lineage>
        <taxon>Bacteria</taxon>
        <taxon>Pseudomonadati</taxon>
        <taxon>Pseudomonadota</taxon>
        <taxon>Alphaproteobacteria</taxon>
        <taxon>Caulobacterales</taxon>
        <taxon>Caulobacteraceae</taxon>
        <taxon>Caulobacter</taxon>
    </lineage>
</organism>
<evidence type="ECO:0000256" key="1">
    <source>
        <dbReference type="ARBA" id="ARBA00001049"/>
    </source>
</evidence>
<dbReference type="GO" id="GO:0006751">
    <property type="term" value="P:glutathione catabolic process"/>
    <property type="evidence" value="ECO:0007669"/>
    <property type="project" value="UniProtKB-UniRule"/>
</dbReference>
<keyword evidence="4 11" id="KW-0808">Transferase</keyword>
<dbReference type="PRINTS" id="PR01210">
    <property type="entry name" value="GGTRANSPTASE"/>
</dbReference>
<dbReference type="PANTHER" id="PTHR43199">
    <property type="entry name" value="GLUTATHIONE HYDROLASE"/>
    <property type="match status" value="1"/>
</dbReference>
<evidence type="ECO:0000256" key="9">
    <source>
        <dbReference type="PIRSR" id="PIRSR600101-1"/>
    </source>
</evidence>
<evidence type="ECO:0000256" key="6">
    <source>
        <dbReference type="ARBA" id="ARBA00023145"/>
    </source>
</evidence>
<feature type="binding site" evidence="10">
    <location>
        <position position="484"/>
    </location>
    <ligand>
        <name>L-glutamate</name>
        <dbReference type="ChEBI" id="CHEBI:29985"/>
    </ligand>
</feature>
<keyword evidence="7 11" id="KW-0012">Acyltransferase</keyword>
<dbReference type="Proteomes" id="UP000056905">
    <property type="component" value="Chromosome"/>
</dbReference>
<name>A0A0P0P109_9CAUL</name>
<dbReference type="EMBL" id="CP013002">
    <property type="protein sequence ID" value="ALL14128.1"/>
    <property type="molecule type" value="Genomic_DNA"/>
</dbReference>
<dbReference type="GO" id="GO:0103068">
    <property type="term" value="F:leukotriene C4 gamma-glutamyl transferase activity"/>
    <property type="evidence" value="ECO:0007669"/>
    <property type="project" value="UniProtKB-EC"/>
</dbReference>
<keyword evidence="11" id="KW-0317">Glutathione biosynthesis</keyword>
<evidence type="ECO:0000256" key="2">
    <source>
        <dbReference type="ARBA" id="ARBA00001089"/>
    </source>
</evidence>
<feature type="binding site" evidence="10">
    <location>
        <position position="114"/>
    </location>
    <ligand>
        <name>L-glutamate</name>
        <dbReference type="ChEBI" id="CHEBI:29985"/>
    </ligand>
</feature>
<dbReference type="InterPro" id="IPR051792">
    <property type="entry name" value="GGT_bact"/>
</dbReference>
<evidence type="ECO:0000256" key="3">
    <source>
        <dbReference type="ARBA" id="ARBA00009381"/>
    </source>
</evidence>
<comment type="catalytic activity">
    <reaction evidence="2 11">
        <text>glutathione + H2O = L-cysteinylglycine + L-glutamate</text>
        <dbReference type="Rhea" id="RHEA:28807"/>
        <dbReference type="ChEBI" id="CHEBI:15377"/>
        <dbReference type="ChEBI" id="CHEBI:29985"/>
        <dbReference type="ChEBI" id="CHEBI:57925"/>
        <dbReference type="ChEBI" id="CHEBI:61694"/>
        <dbReference type="EC" id="3.4.19.13"/>
    </reaction>
</comment>
<evidence type="ECO:0000256" key="12">
    <source>
        <dbReference type="SAM" id="SignalP"/>
    </source>
</evidence>
<feature type="binding site" evidence="10">
    <location>
        <begin position="462"/>
        <end position="463"/>
    </location>
    <ligand>
        <name>L-glutamate</name>
        <dbReference type="ChEBI" id="CHEBI:29985"/>
    </ligand>
</feature>
<feature type="signal peptide" evidence="12">
    <location>
        <begin position="1"/>
        <end position="28"/>
    </location>
</feature>
<dbReference type="UniPathway" id="UPA00204"/>
<dbReference type="STRING" id="69395.AQ619_12700"/>
<keyword evidence="14" id="KW-1185">Reference proteome</keyword>
<comment type="subunit">
    <text evidence="11">This enzyme consists of two polypeptide chains, which are synthesized in precursor form from a single polypeptide.</text>
</comment>
<gene>
    <name evidence="13" type="ORF">AQ619_12700</name>
</gene>
<comment type="catalytic activity">
    <reaction evidence="1 11">
        <text>an S-substituted glutathione + H2O = an S-substituted L-cysteinylglycine + L-glutamate</text>
        <dbReference type="Rhea" id="RHEA:59468"/>
        <dbReference type="ChEBI" id="CHEBI:15377"/>
        <dbReference type="ChEBI" id="CHEBI:29985"/>
        <dbReference type="ChEBI" id="CHEBI:90779"/>
        <dbReference type="ChEBI" id="CHEBI:143103"/>
        <dbReference type="EC" id="3.4.19.13"/>
    </reaction>
</comment>
<dbReference type="EC" id="2.3.2.2" evidence="11"/>
<evidence type="ECO:0000256" key="11">
    <source>
        <dbReference type="RuleBase" id="RU368036"/>
    </source>
</evidence>
<dbReference type="InterPro" id="IPR043137">
    <property type="entry name" value="GGT_ssub_C"/>
</dbReference>
<dbReference type="SUPFAM" id="SSF56235">
    <property type="entry name" value="N-terminal nucleophile aminohydrolases (Ntn hydrolases)"/>
    <property type="match status" value="1"/>
</dbReference>
<sequence length="578" mass="60983">MKPFRLVALGLSALALSTASLLPASGWAQRKQLLEYPSIHHPVVGERGMVVSQNAIATEVGVGILRQGGNAVDAAVATAFALAVTLPRAGNIGGDGFMLVHMAETGKTVFIDYRGIAPRAARLETYVDDKGKEDNTVASIGYKAPSVPGTVAGLHLAHKTYGKLPWKAVVEPAIRLAADGVVLTPDEAFVFSWGQERLSTSAAGKAAFYKPDGSLYAAGEVLKQPDLAWSLRQIADQGADAFYRGEIAKRFAADMKAHGGLITLEDLAAYKPVVREPLAGTYRGLTVLTSPPASAGGATLLQMLNILEQFDLKASGAGSAKSLHLMAEAMKLGYADRAKHLGDTDFAKVPLKGFTSKAYGIERAKLIDPDRAKPAKALGVGDPWAFESPNTTHFSVADAEGNAVSNTYTLGADFGSGVMVAGAGFVLNNQMNNYAHEAAWKARQTGSPPPANALEPGKRVLSTMMPTMVFKDGKPWLVTGTPGGSTIIDTVLQIIVNVVDFDLNVAEATHQPRIFQNASDLLEVEPNFNPDTVTLLKAMGHPIKSDETMGSAQSIMIDKGLFLGGADPRRPGATAVAR</sequence>
<evidence type="ECO:0000256" key="10">
    <source>
        <dbReference type="PIRSR" id="PIRSR600101-2"/>
    </source>
</evidence>
<evidence type="ECO:0000256" key="7">
    <source>
        <dbReference type="ARBA" id="ARBA00023315"/>
    </source>
</evidence>
<evidence type="ECO:0000256" key="8">
    <source>
        <dbReference type="ARBA" id="ARBA00047417"/>
    </source>
</evidence>
<dbReference type="GO" id="GO:0006750">
    <property type="term" value="P:glutathione biosynthetic process"/>
    <property type="evidence" value="ECO:0007669"/>
    <property type="project" value="UniProtKB-KW"/>
</dbReference>
<comment type="catalytic activity">
    <reaction evidence="8 11">
        <text>an N-terminal (5-L-glutamyl)-[peptide] + an alpha-amino acid = 5-L-glutamyl amino acid + an N-terminal L-alpha-aminoacyl-[peptide]</text>
        <dbReference type="Rhea" id="RHEA:23904"/>
        <dbReference type="Rhea" id="RHEA-COMP:9780"/>
        <dbReference type="Rhea" id="RHEA-COMP:9795"/>
        <dbReference type="ChEBI" id="CHEBI:77644"/>
        <dbReference type="ChEBI" id="CHEBI:78597"/>
        <dbReference type="ChEBI" id="CHEBI:78599"/>
        <dbReference type="ChEBI" id="CHEBI:78608"/>
        <dbReference type="EC" id="2.3.2.2"/>
    </reaction>
</comment>
<dbReference type="Pfam" id="PF01019">
    <property type="entry name" value="G_glu_transpept"/>
    <property type="match status" value="1"/>
</dbReference>
<comment type="PTM">
    <text evidence="11">Cleaved by autocatalysis into a large and a small subunit.</text>
</comment>
<dbReference type="KEGG" id="chq:AQ619_12700"/>
<evidence type="ECO:0000256" key="4">
    <source>
        <dbReference type="ARBA" id="ARBA00022679"/>
    </source>
</evidence>
<dbReference type="PANTHER" id="PTHR43199:SF1">
    <property type="entry name" value="GLUTATHIONE HYDROLASE PROENZYME"/>
    <property type="match status" value="1"/>
</dbReference>
<comment type="pathway">
    <text evidence="11">Sulfur metabolism; glutathione metabolism.</text>
</comment>
<feature type="active site" description="Nucleophile" evidence="9">
    <location>
        <position position="391"/>
    </location>
</feature>
<dbReference type="InterPro" id="IPR000101">
    <property type="entry name" value="GGT_peptidase"/>
</dbReference>
<accession>A0A0P0P109</accession>
<evidence type="ECO:0000313" key="13">
    <source>
        <dbReference type="EMBL" id="ALL14128.1"/>
    </source>
</evidence>
<evidence type="ECO:0000256" key="5">
    <source>
        <dbReference type="ARBA" id="ARBA00022801"/>
    </source>
</evidence>
<feature type="chain" id="PRO_5006052629" description="Glutathione hydrolase proenzyme" evidence="12">
    <location>
        <begin position="29"/>
        <end position="578"/>
    </location>
</feature>
<keyword evidence="5 11" id="KW-0378">Hydrolase</keyword>
<keyword evidence="6 11" id="KW-0865">Zymogen</keyword>
<proteinExistence type="inferred from homology"/>
<protein>
    <recommendedName>
        <fullName evidence="11">Glutathione hydrolase proenzyme</fullName>
        <ecNumber evidence="11">2.3.2.2</ecNumber>
        <ecNumber evidence="11">3.4.19.13</ecNumber>
    </recommendedName>
    <component>
        <recommendedName>
            <fullName evidence="11">Glutathione hydrolase large chain</fullName>
        </recommendedName>
    </component>
    <component>
        <recommendedName>
            <fullName evidence="11">Glutathione hydrolase small chain</fullName>
        </recommendedName>
    </component>
</protein>
<comment type="similarity">
    <text evidence="3 11">Belongs to the gamma-glutamyltransferase family.</text>
</comment>
<dbReference type="GO" id="GO:0036374">
    <property type="term" value="F:glutathione hydrolase activity"/>
    <property type="evidence" value="ECO:0007669"/>
    <property type="project" value="UniProtKB-UniRule"/>
</dbReference>
<dbReference type="Gene3D" id="1.10.246.130">
    <property type="match status" value="1"/>
</dbReference>
<keyword evidence="12" id="KW-0732">Signal</keyword>
<dbReference type="NCBIfam" id="TIGR00066">
    <property type="entry name" value="g_glut_trans"/>
    <property type="match status" value="1"/>
</dbReference>
<evidence type="ECO:0000313" key="14">
    <source>
        <dbReference type="Proteomes" id="UP000056905"/>
    </source>
</evidence>
<dbReference type="InterPro" id="IPR029055">
    <property type="entry name" value="Ntn_hydrolases_N"/>
</dbReference>